<dbReference type="Gene3D" id="3.30.160.60">
    <property type="entry name" value="Classic Zinc Finger"/>
    <property type="match status" value="1"/>
</dbReference>
<comment type="caution">
    <text evidence="4">The sequence shown here is derived from an EMBL/GenBank/DDBJ whole genome shotgun (WGS) entry which is preliminary data.</text>
</comment>
<evidence type="ECO:0000259" key="3">
    <source>
        <dbReference type="PROSITE" id="PS50157"/>
    </source>
</evidence>
<feature type="region of interest" description="Disordered" evidence="2">
    <location>
        <begin position="156"/>
        <end position="191"/>
    </location>
</feature>
<dbReference type="AlphaFoldDB" id="A0AAW1ZIV8"/>
<organism evidence="4 5">
    <name type="scientific">Culter alburnus</name>
    <name type="common">Topmouth culter</name>
    <dbReference type="NCBI Taxonomy" id="194366"/>
    <lineage>
        <taxon>Eukaryota</taxon>
        <taxon>Metazoa</taxon>
        <taxon>Chordata</taxon>
        <taxon>Craniata</taxon>
        <taxon>Vertebrata</taxon>
        <taxon>Euteleostomi</taxon>
        <taxon>Actinopterygii</taxon>
        <taxon>Neopterygii</taxon>
        <taxon>Teleostei</taxon>
        <taxon>Ostariophysi</taxon>
        <taxon>Cypriniformes</taxon>
        <taxon>Xenocyprididae</taxon>
        <taxon>Xenocypridinae</taxon>
        <taxon>Culter</taxon>
    </lineage>
</organism>
<feature type="compositionally biased region" description="Basic and acidic residues" evidence="2">
    <location>
        <begin position="356"/>
        <end position="372"/>
    </location>
</feature>
<feature type="compositionally biased region" description="Basic and acidic residues" evidence="2">
    <location>
        <begin position="73"/>
        <end position="87"/>
    </location>
</feature>
<accession>A0AAW1ZIV8</accession>
<keyword evidence="1" id="KW-0862">Zinc</keyword>
<feature type="domain" description="C2H2-type" evidence="3">
    <location>
        <begin position="247"/>
        <end position="274"/>
    </location>
</feature>
<keyword evidence="5" id="KW-1185">Reference proteome</keyword>
<protein>
    <recommendedName>
        <fullName evidence="3">C2H2-type domain-containing protein</fullName>
    </recommendedName>
</protein>
<feature type="region of interest" description="Disordered" evidence="2">
    <location>
        <begin position="34"/>
        <end position="143"/>
    </location>
</feature>
<evidence type="ECO:0000256" key="1">
    <source>
        <dbReference type="PROSITE-ProRule" id="PRU00042"/>
    </source>
</evidence>
<evidence type="ECO:0000313" key="5">
    <source>
        <dbReference type="Proteomes" id="UP001479290"/>
    </source>
</evidence>
<dbReference type="Proteomes" id="UP001479290">
    <property type="component" value="Unassembled WGS sequence"/>
</dbReference>
<gene>
    <name evidence="4" type="ORF">ABG768_009019</name>
</gene>
<dbReference type="PROSITE" id="PS00028">
    <property type="entry name" value="ZINC_FINGER_C2H2_1"/>
    <property type="match status" value="2"/>
</dbReference>
<dbReference type="SUPFAM" id="SSF57667">
    <property type="entry name" value="beta-beta-alpha zinc fingers"/>
    <property type="match status" value="1"/>
</dbReference>
<dbReference type="EMBL" id="JAWDJR010000016">
    <property type="protein sequence ID" value="KAK9961220.1"/>
    <property type="molecule type" value="Genomic_DNA"/>
</dbReference>
<feature type="region of interest" description="Disordered" evidence="2">
    <location>
        <begin position="338"/>
        <end position="372"/>
    </location>
</feature>
<feature type="compositionally biased region" description="Polar residues" evidence="2">
    <location>
        <begin position="108"/>
        <end position="133"/>
    </location>
</feature>
<feature type="compositionally biased region" description="Polar residues" evidence="2">
    <location>
        <begin position="54"/>
        <end position="66"/>
    </location>
</feature>
<feature type="domain" description="C2H2-type" evidence="3">
    <location>
        <begin position="331"/>
        <end position="359"/>
    </location>
</feature>
<dbReference type="SMART" id="SM00355">
    <property type="entry name" value="ZnF_C2H2"/>
    <property type="match status" value="2"/>
</dbReference>
<evidence type="ECO:0000256" key="2">
    <source>
        <dbReference type="SAM" id="MobiDB-lite"/>
    </source>
</evidence>
<dbReference type="GO" id="GO:0008270">
    <property type="term" value="F:zinc ion binding"/>
    <property type="evidence" value="ECO:0007669"/>
    <property type="project" value="UniProtKB-KW"/>
</dbReference>
<dbReference type="InterPro" id="IPR013087">
    <property type="entry name" value="Znf_C2H2_type"/>
</dbReference>
<sequence length="372" mass="40563">MDKDRLAAGACSWLDMHHFIGDLMAASASVSGHPLREQRTEEALSSAWPKVSHPPQSTPSRQSQVKSAVRFGLHSEEREPRDHESHVQHRTCTCPGCPLSTSSSSSSIQTLKPRTSLTSQIQPPSALQSTPSEQAKEPSPAQVGLGLCLGLGLSLEEENREPSSTSGHPQQEDKGTSTHSPIPQANPESPGASPVQAFACLCCHRGLQTCSQLLRQQKDPEAQVAHHHYHHHHCPLTSCTSCTLPSFPCLSCQRTFPTCAELLRHQQGHAQQEGLQQLPPSLAASASSTISEFQRIQASGLNQIHLRQMEGKSPPSKEQLSGDGDKAALPYACEDCGQRFPDAPSRNRHQTLQHYSSEEREKEEISSDKTKD</sequence>
<keyword evidence="1" id="KW-0479">Metal-binding</keyword>
<reference evidence="4 5" key="1">
    <citation type="submission" date="2024-05" db="EMBL/GenBank/DDBJ databases">
        <title>A high-quality chromosomal-level genome assembly of Topmouth culter (Culter alburnus).</title>
        <authorList>
            <person name="Zhao H."/>
        </authorList>
    </citation>
    <scope>NUCLEOTIDE SEQUENCE [LARGE SCALE GENOMIC DNA]</scope>
    <source>
        <strain evidence="4">CATC2023</strain>
        <tissue evidence="4">Muscle</tissue>
    </source>
</reference>
<evidence type="ECO:0000313" key="4">
    <source>
        <dbReference type="EMBL" id="KAK9961220.1"/>
    </source>
</evidence>
<dbReference type="PROSITE" id="PS50157">
    <property type="entry name" value="ZINC_FINGER_C2H2_2"/>
    <property type="match status" value="2"/>
</dbReference>
<feature type="compositionally biased region" description="Polar residues" evidence="2">
    <location>
        <begin position="177"/>
        <end position="187"/>
    </location>
</feature>
<keyword evidence="1" id="KW-0863">Zinc-finger</keyword>
<proteinExistence type="predicted"/>
<name>A0AAW1ZIV8_CULAL</name>
<dbReference type="InterPro" id="IPR036236">
    <property type="entry name" value="Znf_C2H2_sf"/>
</dbReference>